<dbReference type="RefSeq" id="WP_394401012.1">
    <property type="nucleotide sequence ID" value="NZ_JBIGHW010000015.1"/>
</dbReference>
<feature type="compositionally biased region" description="Low complexity" evidence="1">
    <location>
        <begin position="181"/>
        <end position="192"/>
    </location>
</feature>
<sequence length="291" mass="29885">MRPTLGANPFPGFPMSLIATLALAVSAGTTLPQCNWDRPGANPFMGDVVAAVDRYQDIPAATREKLKARMKARSYDDIAVIERDAIKGQGRAEYAPEISEMHFGPGAVCKTVTRTRWTAKTQERGLVYCEDGQCILVPTVCRNVSRIKRLEKPAAVAPSGAGNVASAAREADNNTPLEFEAPGAGPMAAAAPDSFAQQSGVPTLASSSGTNSGGGSLIGGGSPAGGGTRVAGGGLPSLVDLGTPTLPPGTVRVAEVPSITPAVPEPSTWAMAALGLLLLGWRARRTAAARA</sequence>
<keyword evidence="2" id="KW-0732">Signal</keyword>
<feature type="domain" description="Ice-binding protein C-terminal" evidence="3">
    <location>
        <begin position="262"/>
        <end position="285"/>
    </location>
</feature>
<evidence type="ECO:0000256" key="2">
    <source>
        <dbReference type="SAM" id="SignalP"/>
    </source>
</evidence>
<dbReference type="Pfam" id="PF07589">
    <property type="entry name" value="PEP-CTERM"/>
    <property type="match status" value="1"/>
</dbReference>
<evidence type="ECO:0000259" key="3">
    <source>
        <dbReference type="Pfam" id="PF07589"/>
    </source>
</evidence>
<protein>
    <submittedName>
        <fullName evidence="4">MHFG family PEP-CTERM protein</fullName>
    </submittedName>
</protein>
<feature type="chain" id="PRO_5047188512" evidence="2">
    <location>
        <begin position="25"/>
        <end position="291"/>
    </location>
</feature>
<dbReference type="NCBIfam" id="NF038119">
    <property type="entry name" value="PEP_CTERM_MHFG"/>
    <property type="match status" value="1"/>
</dbReference>
<name>A0ABW7FNW6_9BURK</name>
<evidence type="ECO:0000313" key="4">
    <source>
        <dbReference type="EMBL" id="MFG6443029.1"/>
    </source>
</evidence>
<comment type="caution">
    <text evidence="4">The sequence shown here is derived from an EMBL/GenBank/DDBJ whole genome shotgun (WGS) entry which is preliminary data.</text>
</comment>
<dbReference type="Proteomes" id="UP001606301">
    <property type="component" value="Unassembled WGS sequence"/>
</dbReference>
<keyword evidence="5" id="KW-1185">Reference proteome</keyword>
<feature type="signal peptide" evidence="2">
    <location>
        <begin position="1"/>
        <end position="24"/>
    </location>
</feature>
<gene>
    <name evidence="4" type="ORF">ACG0Z3_20255</name>
</gene>
<dbReference type="EMBL" id="JBIGHW010000015">
    <property type="protein sequence ID" value="MFG6443029.1"/>
    <property type="molecule type" value="Genomic_DNA"/>
</dbReference>
<feature type="region of interest" description="Disordered" evidence="1">
    <location>
        <begin position="158"/>
        <end position="243"/>
    </location>
</feature>
<dbReference type="InterPro" id="IPR013424">
    <property type="entry name" value="Ice-binding_C"/>
</dbReference>
<evidence type="ECO:0000313" key="5">
    <source>
        <dbReference type="Proteomes" id="UP001606301"/>
    </source>
</evidence>
<proteinExistence type="predicted"/>
<reference evidence="4 5" key="1">
    <citation type="submission" date="2024-08" db="EMBL/GenBank/DDBJ databases">
        <authorList>
            <person name="Lu H."/>
        </authorList>
    </citation>
    <scope>NUCLEOTIDE SEQUENCE [LARGE SCALE GENOMIC DNA]</scope>
    <source>
        <strain evidence="4 5">LKC17W</strain>
    </source>
</reference>
<feature type="compositionally biased region" description="Gly residues" evidence="1">
    <location>
        <begin position="211"/>
        <end position="235"/>
    </location>
</feature>
<organism evidence="4 5">
    <name type="scientific">Pelomonas margarita</name>
    <dbReference type="NCBI Taxonomy" id="3299031"/>
    <lineage>
        <taxon>Bacteria</taxon>
        <taxon>Pseudomonadati</taxon>
        <taxon>Pseudomonadota</taxon>
        <taxon>Betaproteobacteria</taxon>
        <taxon>Burkholderiales</taxon>
        <taxon>Sphaerotilaceae</taxon>
        <taxon>Roseateles</taxon>
    </lineage>
</organism>
<evidence type="ECO:0000256" key="1">
    <source>
        <dbReference type="SAM" id="MobiDB-lite"/>
    </source>
</evidence>
<accession>A0ABW7FNW6</accession>